<feature type="transmembrane region" description="Helical" evidence="5">
    <location>
        <begin position="122"/>
        <end position="147"/>
    </location>
</feature>
<dbReference type="Proteomes" id="UP000001593">
    <property type="component" value="Unassembled WGS sequence"/>
</dbReference>
<dbReference type="InterPro" id="IPR011701">
    <property type="entry name" value="MFS"/>
</dbReference>
<feature type="domain" description="Major facilitator superfamily (MFS) profile" evidence="6">
    <location>
        <begin position="6"/>
        <end position="383"/>
    </location>
</feature>
<sequence length="383" mass="42285">MKSITVEPVLFLYMFCTFMSFPLLQQLAYRKICKEHYNTSACNNLSDYQNEQNYVQTSTSNWMRYQALALALPSIASSLVLGAWSDRVGRKAIMILPPVGNILMNINYMLNVHFFSLNVNYLIIGIVIAGTFGGFATTLLSVFSYMADITDKSHRTLRISILESMVFLGGSVGELVAGVMLDHSGFMATFGLALGLNCCIAAYVTFILPESYFPNGQVSNQRCFLLEHLSTAAKVLFKRREGNSRLYLLVVLFGAMSVLLLNFGGFNDVIILYCLKEPLHLSSSILGYFLAEVFLIRGLGVVLGMPLMTKLLKLSDYIIALLGITFSCGMFIFFGLAKHKWMMFAGAVLALGDGLPIPCMRSIMSKCVQPSEQGSMFAAVACL</sequence>
<evidence type="ECO:0000256" key="4">
    <source>
        <dbReference type="ARBA" id="ARBA00023136"/>
    </source>
</evidence>
<dbReference type="PROSITE" id="PS50850">
    <property type="entry name" value="MFS"/>
    <property type="match status" value="1"/>
</dbReference>
<dbReference type="PANTHER" id="PTHR23507">
    <property type="entry name" value="ZGC:174356"/>
    <property type="match status" value="1"/>
</dbReference>
<feature type="transmembrane region" description="Helical" evidence="5">
    <location>
        <begin position="317"/>
        <end position="335"/>
    </location>
</feature>
<dbReference type="GO" id="GO:0016020">
    <property type="term" value="C:membrane"/>
    <property type="evidence" value="ECO:0000318"/>
    <property type="project" value="GO_Central"/>
</dbReference>
<keyword evidence="4 5" id="KW-0472">Membrane</keyword>
<dbReference type="GO" id="GO:0022857">
    <property type="term" value="F:transmembrane transporter activity"/>
    <property type="evidence" value="ECO:0000318"/>
    <property type="project" value="GO_Central"/>
</dbReference>
<evidence type="ECO:0000256" key="3">
    <source>
        <dbReference type="ARBA" id="ARBA00022989"/>
    </source>
</evidence>
<feature type="transmembrane region" description="Helical" evidence="5">
    <location>
        <begin position="65"/>
        <end position="85"/>
    </location>
</feature>
<feature type="transmembrane region" description="Helical" evidence="5">
    <location>
        <begin position="9"/>
        <end position="29"/>
    </location>
</feature>
<dbReference type="eggNOG" id="KOG2816">
    <property type="taxonomic scope" value="Eukaryota"/>
</dbReference>
<proteinExistence type="predicted"/>
<feature type="transmembrane region" description="Helical" evidence="5">
    <location>
        <begin position="246"/>
        <end position="265"/>
    </location>
</feature>
<organism evidence="7 8">
    <name type="scientific">Nematostella vectensis</name>
    <name type="common">Starlet sea anemone</name>
    <dbReference type="NCBI Taxonomy" id="45351"/>
    <lineage>
        <taxon>Eukaryota</taxon>
        <taxon>Metazoa</taxon>
        <taxon>Cnidaria</taxon>
        <taxon>Anthozoa</taxon>
        <taxon>Hexacorallia</taxon>
        <taxon>Actiniaria</taxon>
        <taxon>Edwardsiidae</taxon>
        <taxon>Nematostella</taxon>
    </lineage>
</organism>
<keyword evidence="8" id="KW-1185">Reference proteome</keyword>
<dbReference type="KEGG" id="nve:5508220"/>
<gene>
    <name evidence="7" type="ORF">NEMVEDRAFT_v1g170737</name>
</gene>
<feature type="transmembrane region" description="Helical" evidence="5">
    <location>
        <begin position="285"/>
        <end position="305"/>
    </location>
</feature>
<dbReference type="OMA" id="GMEIPLF"/>
<dbReference type="OrthoDB" id="3026777at2759"/>
<dbReference type="PANTHER" id="PTHR23507:SF1">
    <property type="entry name" value="FI18259P1-RELATED"/>
    <property type="match status" value="1"/>
</dbReference>
<reference evidence="7 8" key="1">
    <citation type="journal article" date="2007" name="Science">
        <title>Sea anemone genome reveals ancestral eumetazoan gene repertoire and genomic organization.</title>
        <authorList>
            <person name="Putnam N.H."/>
            <person name="Srivastava M."/>
            <person name="Hellsten U."/>
            <person name="Dirks B."/>
            <person name="Chapman J."/>
            <person name="Salamov A."/>
            <person name="Terry A."/>
            <person name="Shapiro H."/>
            <person name="Lindquist E."/>
            <person name="Kapitonov V.V."/>
            <person name="Jurka J."/>
            <person name="Genikhovich G."/>
            <person name="Grigoriev I.V."/>
            <person name="Lucas S.M."/>
            <person name="Steele R.E."/>
            <person name="Finnerty J.R."/>
            <person name="Technau U."/>
            <person name="Martindale M.Q."/>
            <person name="Rokhsar D.S."/>
        </authorList>
    </citation>
    <scope>NUCLEOTIDE SEQUENCE [LARGE SCALE GENOMIC DNA]</scope>
    <source>
        <strain evidence="8">CH2 X CH6</strain>
    </source>
</reference>
<dbReference type="Pfam" id="PF07690">
    <property type="entry name" value="MFS_1"/>
    <property type="match status" value="1"/>
</dbReference>
<feature type="transmembrane region" description="Helical" evidence="5">
    <location>
        <begin position="186"/>
        <end position="208"/>
    </location>
</feature>
<dbReference type="Gene3D" id="1.20.1250.20">
    <property type="entry name" value="MFS general substrate transporter like domains"/>
    <property type="match status" value="1"/>
</dbReference>
<feature type="transmembrane region" description="Helical" evidence="5">
    <location>
        <begin position="159"/>
        <end position="180"/>
    </location>
</feature>
<dbReference type="SUPFAM" id="SSF103473">
    <property type="entry name" value="MFS general substrate transporter"/>
    <property type="match status" value="1"/>
</dbReference>
<comment type="subcellular location">
    <subcellularLocation>
        <location evidence="1">Membrane</location>
        <topology evidence="1">Multi-pass membrane protein</topology>
    </subcellularLocation>
</comment>
<feature type="transmembrane region" description="Helical" evidence="5">
    <location>
        <begin position="92"/>
        <end position="110"/>
    </location>
</feature>
<name>A7SHN9_NEMVE</name>
<feature type="non-terminal residue" evidence="7">
    <location>
        <position position="1"/>
    </location>
</feature>
<evidence type="ECO:0000256" key="1">
    <source>
        <dbReference type="ARBA" id="ARBA00004141"/>
    </source>
</evidence>
<evidence type="ECO:0000256" key="5">
    <source>
        <dbReference type="SAM" id="Phobius"/>
    </source>
</evidence>
<keyword evidence="3 5" id="KW-1133">Transmembrane helix</keyword>
<dbReference type="InParanoid" id="A7SHN9"/>
<evidence type="ECO:0000259" key="6">
    <source>
        <dbReference type="PROSITE" id="PS50850"/>
    </source>
</evidence>
<dbReference type="GO" id="GO:0055085">
    <property type="term" value="P:transmembrane transport"/>
    <property type="evidence" value="ECO:0000318"/>
    <property type="project" value="GO_Central"/>
</dbReference>
<keyword evidence="2 5" id="KW-0812">Transmembrane</keyword>
<evidence type="ECO:0000313" key="8">
    <source>
        <dbReference type="Proteomes" id="UP000001593"/>
    </source>
</evidence>
<accession>A7SHN9</accession>
<evidence type="ECO:0000256" key="2">
    <source>
        <dbReference type="ARBA" id="ARBA00022692"/>
    </source>
</evidence>
<protein>
    <recommendedName>
        <fullName evidence="6">Major facilitator superfamily (MFS) profile domain-containing protein</fullName>
    </recommendedName>
</protein>
<dbReference type="EMBL" id="DS469662">
    <property type="protein sequence ID" value="EDO36768.1"/>
    <property type="molecule type" value="Genomic_DNA"/>
</dbReference>
<dbReference type="InterPro" id="IPR020846">
    <property type="entry name" value="MFS_dom"/>
</dbReference>
<dbReference type="InterPro" id="IPR036259">
    <property type="entry name" value="MFS_trans_sf"/>
</dbReference>
<dbReference type="PhylomeDB" id="A7SHN9"/>
<dbReference type="AlphaFoldDB" id="A7SHN9"/>
<evidence type="ECO:0000313" key="7">
    <source>
        <dbReference type="EMBL" id="EDO36768.1"/>
    </source>
</evidence>
<dbReference type="HOGENOM" id="CLU_028365_1_1_1"/>